<dbReference type="PANTHER" id="PTHR46816:SF1">
    <property type="entry name" value="TETRATRICOPEPTIDE REPEAT (TPR)-LIKE SUPERFAMILY PROTEIN"/>
    <property type="match status" value="1"/>
</dbReference>
<organism evidence="2 3">
    <name type="scientific">Cuscuta campestris</name>
    <dbReference type="NCBI Taxonomy" id="132261"/>
    <lineage>
        <taxon>Eukaryota</taxon>
        <taxon>Viridiplantae</taxon>
        <taxon>Streptophyta</taxon>
        <taxon>Embryophyta</taxon>
        <taxon>Tracheophyta</taxon>
        <taxon>Spermatophyta</taxon>
        <taxon>Magnoliopsida</taxon>
        <taxon>eudicotyledons</taxon>
        <taxon>Gunneridae</taxon>
        <taxon>Pentapetalae</taxon>
        <taxon>asterids</taxon>
        <taxon>lamiids</taxon>
        <taxon>Solanales</taxon>
        <taxon>Convolvulaceae</taxon>
        <taxon>Cuscuteae</taxon>
        <taxon>Cuscuta</taxon>
        <taxon>Cuscuta subgen. Grammica</taxon>
        <taxon>Cuscuta sect. Cleistogrammica</taxon>
    </lineage>
</organism>
<feature type="region of interest" description="Disordered" evidence="1">
    <location>
        <begin position="487"/>
        <end position="512"/>
    </location>
</feature>
<sequence>MAEPLCLSGGTEKKPHWWLTNRMIAGKYLKDAKVLIATQEPAAMALALNLLDAALLLSPRLELAAELKARTLLFLRRFKDVAKMLREHIPSLNRESLDETASSCSSSSDSSSSDGSFRRERLKLLSSSSSAGDRSPAFKCFSVSDLKKKIVGGLCKSCQKDALWRYFVLGQACYHLGLMEDAVALLLTGKRIASDALRRESVCRSDDSFSFAEFSISGDFSNQPPTAPKTESERTSQLLSHIKQLLRRKTSAVAAMDAGLYPEAIRHFTKIVDGRRAAPRGFLAECYALRASAFQSAGRIADAISDCNRTLALEPSSIEALRTRASLFETIRCLPDSLHDLEHLKLLYNTMLRDRTLPGPVWKRQTVQYREIPGKLCSLAAKIQELKQRVASGETGNADYYGLMGLRRGCSRTELERAHLLLNLRHKPEKAASFVERVEFSDEEEVDSAGDRAKMTSLCLYRMIQRAYFNLTKILIQEEEELSAAAAAERQRRASESEETAARIDQAPPQPPSAAVYQGVFCRDIAIVGSLLAQSGFGRRPIPVTYEALSC</sequence>
<keyword evidence="3" id="KW-1185">Reference proteome</keyword>
<dbReference type="SMART" id="SM00028">
    <property type="entry name" value="TPR"/>
    <property type="match status" value="2"/>
</dbReference>
<feature type="compositionally biased region" description="Basic and acidic residues" evidence="1">
    <location>
        <begin position="489"/>
        <end position="502"/>
    </location>
</feature>
<dbReference type="AlphaFoldDB" id="A0A484LBW4"/>
<dbReference type="InterPro" id="IPR019734">
    <property type="entry name" value="TPR_rpt"/>
</dbReference>
<dbReference type="Proteomes" id="UP000595140">
    <property type="component" value="Unassembled WGS sequence"/>
</dbReference>
<proteinExistence type="predicted"/>
<dbReference type="OrthoDB" id="1903421at2759"/>
<dbReference type="Gene3D" id="1.25.40.10">
    <property type="entry name" value="Tetratricopeptide repeat domain"/>
    <property type="match status" value="1"/>
</dbReference>
<evidence type="ECO:0008006" key="4">
    <source>
        <dbReference type="Google" id="ProtNLM"/>
    </source>
</evidence>
<dbReference type="SUPFAM" id="SSF48452">
    <property type="entry name" value="TPR-like"/>
    <property type="match status" value="1"/>
</dbReference>
<accession>A0A484LBW4</accession>
<dbReference type="InterPro" id="IPR011990">
    <property type="entry name" value="TPR-like_helical_dom_sf"/>
</dbReference>
<evidence type="ECO:0000256" key="1">
    <source>
        <dbReference type="SAM" id="MobiDB-lite"/>
    </source>
</evidence>
<dbReference type="EMBL" id="OOIL02001273">
    <property type="protein sequence ID" value="VFQ73860.1"/>
    <property type="molecule type" value="Genomic_DNA"/>
</dbReference>
<evidence type="ECO:0000313" key="2">
    <source>
        <dbReference type="EMBL" id="VFQ73860.1"/>
    </source>
</evidence>
<protein>
    <recommendedName>
        <fullName evidence="4">J domain-containing protein</fullName>
    </recommendedName>
</protein>
<dbReference type="PANTHER" id="PTHR46816">
    <property type="entry name" value="OS01G0273500 PROTEIN"/>
    <property type="match status" value="1"/>
</dbReference>
<reference evidence="2 3" key="1">
    <citation type="submission" date="2018-04" db="EMBL/GenBank/DDBJ databases">
        <authorList>
            <person name="Vogel A."/>
        </authorList>
    </citation>
    <scope>NUCLEOTIDE SEQUENCE [LARGE SCALE GENOMIC DNA]</scope>
</reference>
<gene>
    <name evidence="2" type="ORF">CCAM_LOCUS15636</name>
</gene>
<evidence type="ECO:0000313" key="3">
    <source>
        <dbReference type="Proteomes" id="UP000595140"/>
    </source>
</evidence>
<name>A0A484LBW4_9ASTE</name>